<dbReference type="GO" id="GO:0009251">
    <property type="term" value="P:glucan catabolic process"/>
    <property type="evidence" value="ECO:0007669"/>
    <property type="project" value="TreeGrafter"/>
</dbReference>
<comment type="caution">
    <text evidence="8">The sequence shown here is derived from an EMBL/GenBank/DDBJ whole genome shotgun (WGS) entry which is preliminary data.</text>
</comment>
<feature type="chain" id="PRO_5040342085" description="endo-1,3(4)-beta-glucanase" evidence="6">
    <location>
        <begin position="22"/>
        <end position="335"/>
    </location>
</feature>
<keyword evidence="9" id="KW-1185">Reference proteome</keyword>
<evidence type="ECO:0000256" key="4">
    <source>
        <dbReference type="ARBA" id="ARBA00022801"/>
    </source>
</evidence>
<feature type="domain" description="GH16" evidence="7">
    <location>
        <begin position="29"/>
        <end position="276"/>
    </location>
</feature>
<dbReference type="EC" id="3.2.1.6" evidence="3"/>
<feature type="signal peptide" evidence="6">
    <location>
        <begin position="1"/>
        <end position="21"/>
    </location>
</feature>
<dbReference type="PROSITE" id="PS51762">
    <property type="entry name" value="GH16_2"/>
    <property type="match status" value="1"/>
</dbReference>
<keyword evidence="6" id="KW-0732">Signal</keyword>
<dbReference type="InterPro" id="IPR050546">
    <property type="entry name" value="Glycosyl_Hydrlase_16"/>
</dbReference>
<dbReference type="GO" id="GO:0052861">
    <property type="term" value="F:endo-1,3(4)-beta-glucanase activity"/>
    <property type="evidence" value="ECO:0007669"/>
    <property type="project" value="UniProtKB-EC"/>
</dbReference>
<evidence type="ECO:0000259" key="7">
    <source>
        <dbReference type="PROSITE" id="PS51762"/>
    </source>
</evidence>
<dbReference type="EMBL" id="JAGMUU010000037">
    <property type="protein sequence ID" value="KAH7115733.1"/>
    <property type="molecule type" value="Genomic_DNA"/>
</dbReference>
<evidence type="ECO:0000313" key="8">
    <source>
        <dbReference type="EMBL" id="KAH7115733.1"/>
    </source>
</evidence>
<dbReference type="FunFam" id="2.60.120.200:FF:000114">
    <property type="entry name" value="Probable endo-1,3(4)-beta-glucanase NFIA_089530"/>
    <property type="match status" value="1"/>
</dbReference>
<dbReference type="Pfam" id="PF26113">
    <property type="entry name" value="GH16_XgeA"/>
    <property type="match status" value="1"/>
</dbReference>
<dbReference type="InterPro" id="IPR000757">
    <property type="entry name" value="Beta-glucanase-like"/>
</dbReference>
<accession>A0A9P9DAS8</accession>
<gene>
    <name evidence="8" type="ORF">B0J13DRAFT_571741</name>
</gene>
<organism evidence="8 9">
    <name type="scientific">Dactylonectria estremocensis</name>
    <dbReference type="NCBI Taxonomy" id="1079267"/>
    <lineage>
        <taxon>Eukaryota</taxon>
        <taxon>Fungi</taxon>
        <taxon>Dikarya</taxon>
        <taxon>Ascomycota</taxon>
        <taxon>Pezizomycotina</taxon>
        <taxon>Sordariomycetes</taxon>
        <taxon>Hypocreomycetidae</taxon>
        <taxon>Hypocreales</taxon>
        <taxon>Nectriaceae</taxon>
        <taxon>Dactylonectria</taxon>
    </lineage>
</organism>
<reference evidence="8" key="1">
    <citation type="journal article" date="2021" name="Nat. Commun.">
        <title>Genetic determinants of endophytism in the Arabidopsis root mycobiome.</title>
        <authorList>
            <person name="Mesny F."/>
            <person name="Miyauchi S."/>
            <person name="Thiergart T."/>
            <person name="Pickel B."/>
            <person name="Atanasova L."/>
            <person name="Karlsson M."/>
            <person name="Huettel B."/>
            <person name="Barry K.W."/>
            <person name="Haridas S."/>
            <person name="Chen C."/>
            <person name="Bauer D."/>
            <person name="Andreopoulos W."/>
            <person name="Pangilinan J."/>
            <person name="LaButti K."/>
            <person name="Riley R."/>
            <person name="Lipzen A."/>
            <person name="Clum A."/>
            <person name="Drula E."/>
            <person name="Henrissat B."/>
            <person name="Kohler A."/>
            <person name="Grigoriev I.V."/>
            <person name="Martin F.M."/>
            <person name="Hacquard S."/>
        </authorList>
    </citation>
    <scope>NUCLEOTIDE SEQUENCE</scope>
    <source>
        <strain evidence="8">MPI-CAGE-AT-0021</strain>
    </source>
</reference>
<dbReference type="CDD" id="cd02181">
    <property type="entry name" value="GH16_fungal_Lam16A_glucanase"/>
    <property type="match status" value="1"/>
</dbReference>
<protein>
    <recommendedName>
        <fullName evidence="3">endo-1,3(4)-beta-glucanase</fullName>
        <ecNumber evidence="3">3.2.1.6</ecNumber>
    </recommendedName>
</protein>
<evidence type="ECO:0000256" key="5">
    <source>
        <dbReference type="ARBA" id="ARBA00023295"/>
    </source>
</evidence>
<comment type="similarity">
    <text evidence="2">Belongs to the glycosyl hydrolase 16 family.</text>
</comment>
<dbReference type="SUPFAM" id="SSF49899">
    <property type="entry name" value="Concanavalin A-like lectins/glucanases"/>
    <property type="match status" value="1"/>
</dbReference>
<evidence type="ECO:0000256" key="3">
    <source>
        <dbReference type="ARBA" id="ARBA00012599"/>
    </source>
</evidence>
<dbReference type="AlphaFoldDB" id="A0A9P9DAS8"/>
<dbReference type="InterPro" id="IPR013320">
    <property type="entry name" value="ConA-like_dom_sf"/>
</dbReference>
<evidence type="ECO:0000256" key="1">
    <source>
        <dbReference type="ARBA" id="ARBA00000124"/>
    </source>
</evidence>
<evidence type="ECO:0000256" key="2">
    <source>
        <dbReference type="ARBA" id="ARBA00006865"/>
    </source>
</evidence>
<keyword evidence="4" id="KW-0378">Hydrolase</keyword>
<comment type="catalytic activity">
    <reaction evidence="1">
        <text>Endohydrolysis of (1-&gt;3)- or (1-&gt;4)-linkages in beta-D-glucans when the glucose residue whose reducing group is involved in the linkage to be hydrolyzed is itself substituted at C-3.</text>
        <dbReference type="EC" id="3.2.1.6"/>
    </reaction>
</comment>
<keyword evidence="5" id="KW-0326">Glycosidase</keyword>
<dbReference type="OrthoDB" id="192832at2759"/>
<dbReference type="Gene3D" id="2.60.120.200">
    <property type="match status" value="1"/>
</dbReference>
<proteinExistence type="inferred from homology"/>
<dbReference type="Proteomes" id="UP000717696">
    <property type="component" value="Unassembled WGS sequence"/>
</dbReference>
<dbReference type="PANTHER" id="PTHR10963:SF24">
    <property type="entry name" value="GLYCOSIDASE C21B10.07-RELATED"/>
    <property type="match status" value="1"/>
</dbReference>
<evidence type="ECO:0000313" key="9">
    <source>
        <dbReference type="Proteomes" id="UP000717696"/>
    </source>
</evidence>
<dbReference type="PANTHER" id="PTHR10963">
    <property type="entry name" value="GLYCOSYL HYDROLASE-RELATED"/>
    <property type="match status" value="1"/>
</dbReference>
<evidence type="ECO:0000256" key="6">
    <source>
        <dbReference type="SAM" id="SignalP"/>
    </source>
</evidence>
<name>A0A9P9DAS8_9HYPO</name>
<sequence length="335" mass="36497">MMRVSLFLLSSWASFKAVVDAVYVLETNYDSSNFFREFSFFDGPDPTHGYVEYVDASTARNLDLAGHRDGLVYMGVDHTTVGPANGRKSVRVSSNTSWSRGLFVADILHMPGSLCGVWPAMWLHGPDWPVSGEIDIIEGVNSQCSNIVTLHTSPGCTMDNMGTTGSTILKEQDCNLGCCQITSDSVSYGNGFNQNGGGVYALEWTSSYISVWFFSRLHVPLDITNQEPNPSSWGQPAARFNGNAGCSIDAHFRNNKLIFDTTFCGDWAGAEFAWGTDEVCSAVAGGKTCVEFVATNPFEFIEAYWLIASVRIYQQDDANQGAAGNYSSPGTYLSP</sequence>